<name>A0ABS8VNV7_DATST</name>
<comment type="caution">
    <text evidence="1">The sequence shown here is derived from an EMBL/GenBank/DDBJ whole genome shotgun (WGS) entry which is preliminary data.</text>
</comment>
<protein>
    <submittedName>
        <fullName evidence="1">Uncharacterized protein</fullName>
    </submittedName>
</protein>
<organism evidence="1 2">
    <name type="scientific">Datura stramonium</name>
    <name type="common">Jimsonweed</name>
    <name type="synonym">Common thornapple</name>
    <dbReference type="NCBI Taxonomy" id="4076"/>
    <lineage>
        <taxon>Eukaryota</taxon>
        <taxon>Viridiplantae</taxon>
        <taxon>Streptophyta</taxon>
        <taxon>Embryophyta</taxon>
        <taxon>Tracheophyta</taxon>
        <taxon>Spermatophyta</taxon>
        <taxon>Magnoliopsida</taxon>
        <taxon>eudicotyledons</taxon>
        <taxon>Gunneridae</taxon>
        <taxon>Pentapetalae</taxon>
        <taxon>asterids</taxon>
        <taxon>lamiids</taxon>
        <taxon>Solanales</taxon>
        <taxon>Solanaceae</taxon>
        <taxon>Solanoideae</taxon>
        <taxon>Datureae</taxon>
        <taxon>Datura</taxon>
    </lineage>
</organism>
<evidence type="ECO:0000313" key="1">
    <source>
        <dbReference type="EMBL" id="MCE0481341.1"/>
    </source>
</evidence>
<evidence type="ECO:0000313" key="2">
    <source>
        <dbReference type="Proteomes" id="UP000823775"/>
    </source>
</evidence>
<sequence length="93" mass="10603">GLIDGFKDHLITEHLVVIAQNRISDNILVCLEEMRMNVVSTKSLKWFKRKKSLIYFMIFERIVQLGEVYFVKAGSSIINIVDVATNMVSSIAI</sequence>
<dbReference type="Proteomes" id="UP000823775">
    <property type="component" value="Unassembled WGS sequence"/>
</dbReference>
<gene>
    <name evidence="1" type="ORF">HAX54_039023</name>
</gene>
<keyword evidence="2" id="KW-1185">Reference proteome</keyword>
<reference evidence="1 2" key="1">
    <citation type="journal article" date="2021" name="BMC Genomics">
        <title>Datura genome reveals duplications of psychoactive alkaloid biosynthetic genes and high mutation rate following tissue culture.</title>
        <authorList>
            <person name="Rajewski A."/>
            <person name="Carter-House D."/>
            <person name="Stajich J."/>
            <person name="Litt A."/>
        </authorList>
    </citation>
    <scope>NUCLEOTIDE SEQUENCE [LARGE SCALE GENOMIC DNA]</scope>
    <source>
        <strain evidence="1">AR-01</strain>
    </source>
</reference>
<proteinExistence type="predicted"/>
<accession>A0ABS8VNV7</accession>
<feature type="non-terminal residue" evidence="1">
    <location>
        <position position="1"/>
    </location>
</feature>
<dbReference type="EMBL" id="JACEIK010005373">
    <property type="protein sequence ID" value="MCE0481341.1"/>
    <property type="molecule type" value="Genomic_DNA"/>
</dbReference>